<dbReference type="Pfam" id="PF10282">
    <property type="entry name" value="Lactonase"/>
    <property type="match status" value="1"/>
</dbReference>
<dbReference type="PANTHER" id="PTHR30344:SF1">
    <property type="entry name" value="6-PHOSPHOGLUCONOLACTONASE"/>
    <property type="match status" value="1"/>
</dbReference>
<comment type="caution">
    <text evidence="2">The sequence shown here is derived from an EMBL/GenBank/DDBJ whole genome shotgun (WGS) entry which is preliminary data.</text>
</comment>
<comment type="similarity">
    <text evidence="1">Belongs to the cycloisomerase 2 family.</text>
</comment>
<evidence type="ECO:0000313" key="2">
    <source>
        <dbReference type="EMBL" id="KAJ9160894.1"/>
    </source>
</evidence>
<dbReference type="Gene3D" id="2.130.10.10">
    <property type="entry name" value="YVTN repeat-like/Quinoprotein amine dehydrogenase"/>
    <property type="match status" value="1"/>
</dbReference>
<dbReference type="GO" id="GO:0017057">
    <property type="term" value="F:6-phosphogluconolactonase activity"/>
    <property type="evidence" value="ECO:0007669"/>
    <property type="project" value="TreeGrafter"/>
</dbReference>
<accession>A0AA38VZH5</accession>
<dbReference type="EMBL" id="JANBVN010000029">
    <property type="protein sequence ID" value="KAJ9160894.1"/>
    <property type="molecule type" value="Genomic_DNA"/>
</dbReference>
<gene>
    <name evidence="2" type="ORF">NKR19_g2802</name>
</gene>
<reference evidence="2" key="1">
    <citation type="submission" date="2022-07" db="EMBL/GenBank/DDBJ databases">
        <title>Fungi with potential for degradation of polypropylene.</title>
        <authorList>
            <person name="Gostincar C."/>
        </authorList>
    </citation>
    <scope>NUCLEOTIDE SEQUENCE</scope>
    <source>
        <strain evidence="2">EXF-13287</strain>
    </source>
</reference>
<dbReference type="InterPro" id="IPR050282">
    <property type="entry name" value="Cycloisomerase_2"/>
</dbReference>
<dbReference type="SUPFAM" id="SSF51004">
    <property type="entry name" value="C-terminal (heme d1) domain of cytochrome cd1-nitrite reductase"/>
    <property type="match status" value="1"/>
</dbReference>
<dbReference type="InterPro" id="IPR015943">
    <property type="entry name" value="WD40/YVTN_repeat-like_dom_sf"/>
</dbReference>
<dbReference type="AlphaFoldDB" id="A0AA38VZH5"/>
<sequence length="391" mass="40218">MSPRSLLQAGARTLAGLALLPGASSATLLYVASYAGTVTTLNLTGTTPGHASLELVASSTGCAPNPSWLTLDKAKSTLYCLNEGLNTPNGSLAELGTSPSGELSLRSTVTTPSGPVSGVIYGSNGSGIALAEYSGGSISAYSLTGPQPVEVYAEFFHHNTTEGQNGDRQEASHPHEAVLDPSGNYLIVPDLGADLVRVWNVDRKTLSLTPSAPLVAAVGSGPRHVAFLAAGSKTFMYLISELANTITVYDVAYRCDGTLGFDQVFISNTHGDSSTLPPNVTAAEIQLSPDNRFLLVTSRGETNLSDPGDPLITFAVDSRTGALAHVQTIGTGGLVPRQFVINRAGTLVAVGTQGDGKVNVFARDAETGLLTGPVAGVAIEGGQVTCVAFDE</sequence>
<protein>
    <submittedName>
        <fullName evidence="2">Lactonase, 7-bladed beta-propeller-domain-containing protein</fullName>
    </submittedName>
</protein>
<evidence type="ECO:0000256" key="1">
    <source>
        <dbReference type="ARBA" id="ARBA00005564"/>
    </source>
</evidence>
<dbReference type="PANTHER" id="PTHR30344">
    <property type="entry name" value="6-PHOSPHOGLUCONOLACTONASE-RELATED"/>
    <property type="match status" value="1"/>
</dbReference>
<evidence type="ECO:0000313" key="3">
    <source>
        <dbReference type="Proteomes" id="UP001174691"/>
    </source>
</evidence>
<name>A0AA38VZH5_9PEZI</name>
<dbReference type="Proteomes" id="UP001174691">
    <property type="component" value="Unassembled WGS sequence"/>
</dbReference>
<dbReference type="InterPro" id="IPR011048">
    <property type="entry name" value="Haem_d1_sf"/>
</dbReference>
<proteinExistence type="inferred from homology"/>
<dbReference type="InterPro" id="IPR019405">
    <property type="entry name" value="Lactonase_7-beta_prop"/>
</dbReference>
<keyword evidence="3" id="KW-1185">Reference proteome</keyword>
<organism evidence="2 3">
    <name type="scientific">Coniochaeta hoffmannii</name>
    <dbReference type="NCBI Taxonomy" id="91930"/>
    <lineage>
        <taxon>Eukaryota</taxon>
        <taxon>Fungi</taxon>
        <taxon>Dikarya</taxon>
        <taxon>Ascomycota</taxon>
        <taxon>Pezizomycotina</taxon>
        <taxon>Sordariomycetes</taxon>
        <taxon>Sordariomycetidae</taxon>
        <taxon>Coniochaetales</taxon>
        <taxon>Coniochaetaceae</taxon>
        <taxon>Coniochaeta</taxon>
    </lineage>
</organism>